<dbReference type="FunFam" id="1.10.10.10:FF:000422">
    <property type="entry name" value="DNA-binding protein RFX7"/>
    <property type="match status" value="1"/>
</dbReference>
<reference evidence="4 5" key="1">
    <citation type="submission" date="2020-04" db="EMBL/GenBank/DDBJ databases">
        <authorList>
            <person name="Alioto T."/>
            <person name="Alioto T."/>
            <person name="Gomez Garrido J."/>
        </authorList>
    </citation>
    <scope>NUCLEOTIDE SEQUENCE [LARGE SCALE GENOMIC DNA]</scope>
</reference>
<dbReference type="PANTHER" id="PTHR12619">
    <property type="entry name" value="RFX TRANSCRIPTION FACTOR FAMILY"/>
    <property type="match status" value="1"/>
</dbReference>
<name>A0A8S1C8F6_9INSE</name>
<gene>
    <name evidence="4" type="ORF">CLODIP_2_CD09276</name>
</gene>
<feature type="compositionally biased region" description="Polar residues" evidence="2">
    <location>
        <begin position="641"/>
        <end position="650"/>
    </location>
</feature>
<feature type="region of interest" description="Disordered" evidence="2">
    <location>
        <begin position="61"/>
        <end position="81"/>
    </location>
</feature>
<dbReference type="PROSITE" id="PS51526">
    <property type="entry name" value="RFX_DBD"/>
    <property type="match status" value="1"/>
</dbReference>
<feature type="compositionally biased region" description="Low complexity" evidence="2">
    <location>
        <begin position="621"/>
        <end position="634"/>
    </location>
</feature>
<accession>A0A8S1C8F6</accession>
<protein>
    <recommendedName>
        <fullName evidence="3">RFX-type winged-helix domain-containing protein</fullName>
    </recommendedName>
</protein>
<dbReference type="AlphaFoldDB" id="A0A8S1C8F6"/>
<evidence type="ECO:0000256" key="2">
    <source>
        <dbReference type="SAM" id="MobiDB-lite"/>
    </source>
</evidence>
<dbReference type="Pfam" id="PF02257">
    <property type="entry name" value="RFX_DNA_binding"/>
    <property type="match status" value="1"/>
</dbReference>
<dbReference type="InterPro" id="IPR036390">
    <property type="entry name" value="WH_DNA-bd_sf"/>
</dbReference>
<dbReference type="GO" id="GO:0000978">
    <property type="term" value="F:RNA polymerase II cis-regulatory region sequence-specific DNA binding"/>
    <property type="evidence" value="ECO:0007669"/>
    <property type="project" value="TreeGrafter"/>
</dbReference>
<organism evidence="4 5">
    <name type="scientific">Cloeon dipterum</name>
    <dbReference type="NCBI Taxonomy" id="197152"/>
    <lineage>
        <taxon>Eukaryota</taxon>
        <taxon>Metazoa</taxon>
        <taxon>Ecdysozoa</taxon>
        <taxon>Arthropoda</taxon>
        <taxon>Hexapoda</taxon>
        <taxon>Insecta</taxon>
        <taxon>Pterygota</taxon>
        <taxon>Palaeoptera</taxon>
        <taxon>Ephemeroptera</taxon>
        <taxon>Pisciforma</taxon>
        <taxon>Baetidae</taxon>
        <taxon>Cloeon</taxon>
    </lineage>
</organism>
<dbReference type="InterPro" id="IPR039779">
    <property type="entry name" value="RFX-like"/>
</dbReference>
<feature type="domain" description="RFX-type winged-helix" evidence="3">
    <location>
        <begin position="158"/>
        <end position="233"/>
    </location>
</feature>
<dbReference type="EMBL" id="CADEPI010000016">
    <property type="protein sequence ID" value="CAB3364561.1"/>
    <property type="molecule type" value="Genomic_DNA"/>
</dbReference>
<keyword evidence="1" id="KW-0238">DNA-binding</keyword>
<dbReference type="OrthoDB" id="10069709at2759"/>
<feature type="compositionally biased region" description="Basic and acidic residues" evidence="2">
    <location>
        <begin position="336"/>
        <end position="355"/>
    </location>
</feature>
<keyword evidence="5" id="KW-1185">Reference proteome</keyword>
<dbReference type="Gene3D" id="1.10.10.10">
    <property type="entry name" value="Winged helix-like DNA-binding domain superfamily/Winged helix DNA-binding domain"/>
    <property type="match status" value="1"/>
</dbReference>
<dbReference type="GO" id="GO:0000981">
    <property type="term" value="F:DNA-binding transcription factor activity, RNA polymerase II-specific"/>
    <property type="evidence" value="ECO:0007669"/>
    <property type="project" value="TreeGrafter"/>
</dbReference>
<feature type="region of interest" description="Disordered" evidence="2">
    <location>
        <begin position="614"/>
        <end position="663"/>
    </location>
</feature>
<evidence type="ECO:0000313" key="4">
    <source>
        <dbReference type="EMBL" id="CAB3364561.1"/>
    </source>
</evidence>
<evidence type="ECO:0000313" key="5">
    <source>
        <dbReference type="Proteomes" id="UP000494165"/>
    </source>
</evidence>
<sequence length="914" mass="100084">MAATQRRTLTLGQPLHIKQETLPMRTLPHSPIQHQQNAAPVKSETMQSIDLETRLFKHATQQSTNGFHQEASTASPSSSFLGGKSAKLQQFLEESASPESKRTVDMLLSQVQLLSAQEKMLLYLKLPGAVKNGGGLPQTDPLRQPINPLGTRHEIQQTITWIKTHLTEDPDVSMPKQEVYDEYMAYCETNSMKHLSTADFGKVMKQVFPRVRPRRLGTRGNSRYCYAGLCKRMRLDRPMLPDLGCDSELPSTEKGDSNLEAAASFLIREWAQKLLGENFSSLRELASHLVDKMCVDGRSVAAFALLSATSETNEEEDSAAHMLAAKERDAQFERKLVEKEPSKRKNSQDSDKTEVAVRPASGCKRQRLKNGRNSIDSPVRRSDLKKRPSPSASSSSVSPAPTTPTTKMMIPRLSTSTAAAPAPNTNSGSTASTNKLILISPSKQQQQQPPQQNQPIQQQQNKKYKRIQPKPEPPLDAGEEANFFNELNTGELINESIGMPNLEQSAIDDYLNGGNSQEQEDHELMTYFHTSDSPATTTNPEPPVQAVVNEEPAKISQLRRLLEGNERVIKENTKRRVSFENPTFDTVPASPNTRRRVFNFLPISPDDAVPGVLQAPPPSPASTATSASPFVSPANTPVPRSRNNSGQQFIYPSRTRHSSAPKPNLAVRGRNFSGPAPLSLSAASLSPMLAPPDGRQRHTSAQQLPLFDLLGQDTFLSDPGMQQFRSQSVPLHQMLQTTPSSIAATPVPSEFNDFDTSETLQILLEDQALLDEAARATVGGTFNSRSFPNTPVNELGGPTLLPSLLAEPAAASSRSYPSTPVVNEQDPVISQLTLNAINQPAGEFGDHAARRNLTDLMDAPGTFGADDQAVFQGIGADFGAVNEQNTFEDFDQSELTKLVQEVEGTTLLHEESLS</sequence>
<dbReference type="Proteomes" id="UP000494165">
    <property type="component" value="Unassembled WGS sequence"/>
</dbReference>
<dbReference type="Gene3D" id="6.10.140.1290">
    <property type="match status" value="1"/>
</dbReference>
<dbReference type="PANTHER" id="PTHR12619:SF21">
    <property type="entry name" value="RFX-TYPE WINGED-HELIX DOMAIN-CONTAINING PROTEIN"/>
    <property type="match status" value="1"/>
</dbReference>
<feature type="region of interest" description="Disordered" evidence="2">
    <location>
        <begin position="336"/>
        <end position="408"/>
    </location>
</feature>
<feature type="compositionally biased region" description="Low complexity" evidence="2">
    <location>
        <begin position="442"/>
        <end position="461"/>
    </location>
</feature>
<dbReference type="InterPro" id="IPR036388">
    <property type="entry name" value="WH-like_DNA-bd_sf"/>
</dbReference>
<comment type="caution">
    <text evidence="4">The sequence shown here is derived from an EMBL/GenBank/DDBJ whole genome shotgun (WGS) entry which is preliminary data.</text>
</comment>
<evidence type="ECO:0000259" key="3">
    <source>
        <dbReference type="PROSITE" id="PS51526"/>
    </source>
</evidence>
<feature type="compositionally biased region" description="Low complexity" evidence="2">
    <location>
        <begin position="389"/>
        <end position="406"/>
    </location>
</feature>
<dbReference type="InterPro" id="IPR003150">
    <property type="entry name" value="DNA-bd_RFX"/>
</dbReference>
<dbReference type="SUPFAM" id="SSF46785">
    <property type="entry name" value="Winged helix' DNA-binding domain"/>
    <property type="match status" value="1"/>
</dbReference>
<feature type="region of interest" description="Disordered" evidence="2">
    <location>
        <begin position="442"/>
        <end position="479"/>
    </location>
</feature>
<feature type="compositionally biased region" description="Polar residues" evidence="2">
    <location>
        <begin position="61"/>
        <end position="80"/>
    </location>
</feature>
<proteinExistence type="predicted"/>
<evidence type="ECO:0000256" key="1">
    <source>
        <dbReference type="ARBA" id="ARBA00023125"/>
    </source>
</evidence>